<keyword evidence="1" id="KW-0472">Membrane</keyword>
<protein>
    <submittedName>
        <fullName evidence="2">Uncharacterized protein</fullName>
    </submittedName>
</protein>
<gene>
    <name evidence="2" type="ORF">QYE76_046214</name>
</gene>
<feature type="transmembrane region" description="Helical" evidence="1">
    <location>
        <begin position="482"/>
        <end position="500"/>
    </location>
</feature>
<keyword evidence="1" id="KW-1133">Transmembrane helix</keyword>
<dbReference type="Proteomes" id="UP001231189">
    <property type="component" value="Unassembled WGS sequence"/>
</dbReference>
<organism evidence="2 3">
    <name type="scientific">Lolium multiflorum</name>
    <name type="common">Italian ryegrass</name>
    <name type="synonym">Lolium perenne subsp. multiflorum</name>
    <dbReference type="NCBI Taxonomy" id="4521"/>
    <lineage>
        <taxon>Eukaryota</taxon>
        <taxon>Viridiplantae</taxon>
        <taxon>Streptophyta</taxon>
        <taxon>Embryophyta</taxon>
        <taxon>Tracheophyta</taxon>
        <taxon>Spermatophyta</taxon>
        <taxon>Magnoliopsida</taxon>
        <taxon>Liliopsida</taxon>
        <taxon>Poales</taxon>
        <taxon>Poaceae</taxon>
        <taxon>BOP clade</taxon>
        <taxon>Pooideae</taxon>
        <taxon>Poodae</taxon>
        <taxon>Poeae</taxon>
        <taxon>Poeae Chloroplast Group 2 (Poeae type)</taxon>
        <taxon>Loliodinae</taxon>
        <taxon>Loliinae</taxon>
        <taxon>Lolium</taxon>
    </lineage>
</organism>
<reference evidence="2" key="1">
    <citation type="submission" date="2023-07" db="EMBL/GenBank/DDBJ databases">
        <title>A chromosome-level genome assembly of Lolium multiflorum.</title>
        <authorList>
            <person name="Chen Y."/>
            <person name="Copetti D."/>
            <person name="Kolliker R."/>
            <person name="Studer B."/>
        </authorList>
    </citation>
    <scope>NUCLEOTIDE SEQUENCE</scope>
    <source>
        <strain evidence="2">02402/16</strain>
        <tissue evidence="2">Leaf</tissue>
    </source>
</reference>
<dbReference type="AlphaFoldDB" id="A0AAD8X0H3"/>
<dbReference type="PANTHER" id="PTHR31549:SF32">
    <property type="match status" value="1"/>
</dbReference>
<dbReference type="InterPro" id="IPR004158">
    <property type="entry name" value="DUF247_pln"/>
</dbReference>
<sequence>MQIPCDYDQLAFADWKGRPMETTAWVPGIPLEMTIAAPASHGDLVVSSRGQQQLKLVESTDHQYDWSSPIEVFEQAAQAFEDEVGDMETKIHLFPASMKDLSAQYAAPKVVSIGPYHHGKSPDFRQMESAKYAAACHFIKDSGRSVEEVYGAVFAVADEARSHYDKDKVQRFGDDDFKPMMFYDGCFLLQYMMSWCGHSSDDDDGTAVDVEPLLNSVFSSNDRRIFSDIVLLENQLPWVVVEKLMGFMPKPLDMETFLGRVKPSLRSRQDLLFDPPKLDSSYKPPHLLGLLRHYIVGSNHISATKVSEAETEISHKAKKVSLSVSVIELAEIGIELTATKTKAELQDMGIKRGIFSGELFLAPLSLDDANAGFLVNMAAFELCMTPDFSEADDTLSTVCSYLCLLGMVTDSEEDVQQLRKKHILQGGAGLTNKNALDLFTSLEKHLRPGNSYFNTIVGIENYKVKRRWWIIVYKFAYKNLKTIITVVSAMAGFAGFLGAIKSLKGSR</sequence>
<dbReference type="EMBL" id="JAUUTY010000002">
    <property type="protein sequence ID" value="KAK1685366.1"/>
    <property type="molecule type" value="Genomic_DNA"/>
</dbReference>
<evidence type="ECO:0000313" key="2">
    <source>
        <dbReference type="EMBL" id="KAK1685366.1"/>
    </source>
</evidence>
<comment type="caution">
    <text evidence="2">The sequence shown here is derived from an EMBL/GenBank/DDBJ whole genome shotgun (WGS) entry which is preliminary data.</text>
</comment>
<accession>A0AAD8X0H3</accession>
<name>A0AAD8X0H3_LOLMU</name>
<evidence type="ECO:0000313" key="3">
    <source>
        <dbReference type="Proteomes" id="UP001231189"/>
    </source>
</evidence>
<dbReference type="PANTHER" id="PTHR31549">
    <property type="entry name" value="PROTEIN, PUTATIVE (DUF247)-RELATED-RELATED"/>
    <property type="match status" value="1"/>
</dbReference>
<evidence type="ECO:0000256" key="1">
    <source>
        <dbReference type="SAM" id="Phobius"/>
    </source>
</evidence>
<keyword evidence="3" id="KW-1185">Reference proteome</keyword>
<proteinExistence type="predicted"/>
<dbReference type="Pfam" id="PF03140">
    <property type="entry name" value="DUF247"/>
    <property type="match status" value="1"/>
</dbReference>
<keyword evidence="1" id="KW-0812">Transmembrane</keyword>